<feature type="compositionally biased region" description="Polar residues" evidence="1">
    <location>
        <begin position="17"/>
        <end position="26"/>
    </location>
</feature>
<gene>
    <name evidence="2" type="ORF">PV06_02975</name>
</gene>
<feature type="region of interest" description="Disordered" evidence="1">
    <location>
        <begin position="201"/>
        <end position="233"/>
    </location>
</feature>
<name>A0A0D2DNW4_9EURO</name>
<feature type="compositionally biased region" description="Polar residues" evidence="1">
    <location>
        <begin position="214"/>
        <end position="226"/>
    </location>
</feature>
<feature type="compositionally biased region" description="Basic and acidic residues" evidence="1">
    <location>
        <begin position="658"/>
        <end position="671"/>
    </location>
</feature>
<feature type="compositionally biased region" description="Low complexity" evidence="1">
    <location>
        <begin position="304"/>
        <end position="313"/>
    </location>
</feature>
<feature type="compositionally biased region" description="Polar residues" evidence="1">
    <location>
        <begin position="720"/>
        <end position="730"/>
    </location>
</feature>
<organism evidence="2 3">
    <name type="scientific">Exophiala oligosperma</name>
    <dbReference type="NCBI Taxonomy" id="215243"/>
    <lineage>
        <taxon>Eukaryota</taxon>
        <taxon>Fungi</taxon>
        <taxon>Dikarya</taxon>
        <taxon>Ascomycota</taxon>
        <taxon>Pezizomycotina</taxon>
        <taxon>Eurotiomycetes</taxon>
        <taxon>Chaetothyriomycetidae</taxon>
        <taxon>Chaetothyriales</taxon>
        <taxon>Herpotrichiellaceae</taxon>
        <taxon>Exophiala</taxon>
    </lineage>
</organism>
<evidence type="ECO:0000313" key="2">
    <source>
        <dbReference type="EMBL" id="KIW44513.1"/>
    </source>
</evidence>
<keyword evidence="3" id="KW-1185">Reference proteome</keyword>
<feature type="compositionally biased region" description="Polar residues" evidence="1">
    <location>
        <begin position="547"/>
        <end position="570"/>
    </location>
</feature>
<proteinExistence type="predicted"/>
<feature type="region of interest" description="Disordered" evidence="1">
    <location>
        <begin position="768"/>
        <end position="792"/>
    </location>
</feature>
<feature type="compositionally biased region" description="Polar residues" evidence="1">
    <location>
        <begin position="108"/>
        <end position="127"/>
    </location>
</feature>
<feature type="compositionally biased region" description="Basic and acidic residues" evidence="1">
    <location>
        <begin position="288"/>
        <end position="303"/>
    </location>
</feature>
<feature type="compositionally biased region" description="Basic and acidic residues" evidence="1">
    <location>
        <begin position="768"/>
        <end position="777"/>
    </location>
</feature>
<feature type="region of interest" description="Disordered" evidence="1">
    <location>
        <begin position="611"/>
        <end position="730"/>
    </location>
</feature>
<dbReference type="RefSeq" id="XP_016264729.1">
    <property type="nucleotide sequence ID" value="XM_016403724.1"/>
</dbReference>
<feature type="region of interest" description="Disordered" evidence="1">
    <location>
        <begin position="547"/>
        <end position="583"/>
    </location>
</feature>
<dbReference type="OrthoDB" id="4121327at2759"/>
<dbReference type="EMBL" id="KN847334">
    <property type="protein sequence ID" value="KIW44513.1"/>
    <property type="molecule type" value="Genomic_DNA"/>
</dbReference>
<feature type="region of interest" description="Disordered" evidence="1">
    <location>
        <begin position="736"/>
        <end position="755"/>
    </location>
</feature>
<evidence type="ECO:0000256" key="1">
    <source>
        <dbReference type="SAM" id="MobiDB-lite"/>
    </source>
</evidence>
<dbReference type="AlphaFoldDB" id="A0A0D2DNW4"/>
<dbReference type="HOGENOM" id="CLU_354508_0_0_1"/>
<accession>A0A0D2DNW4</accession>
<dbReference type="VEuPathDB" id="FungiDB:PV06_02975"/>
<reference evidence="2 3" key="1">
    <citation type="submission" date="2015-01" db="EMBL/GenBank/DDBJ databases">
        <title>The Genome Sequence of Exophiala oligosperma CBS72588.</title>
        <authorList>
            <consortium name="The Broad Institute Genomics Platform"/>
            <person name="Cuomo C."/>
            <person name="de Hoog S."/>
            <person name="Gorbushina A."/>
            <person name="Stielow B."/>
            <person name="Teixiera M."/>
            <person name="Abouelleil A."/>
            <person name="Chapman S.B."/>
            <person name="Priest M."/>
            <person name="Young S.K."/>
            <person name="Wortman J."/>
            <person name="Nusbaum C."/>
            <person name="Birren B."/>
        </authorList>
    </citation>
    <scope>NUCLEOTIDE SEQUENCE [LARGE SCALE GENOMIC DNA]</scope>
    <source>
        <strain evidence="2 3">CBS 72588</strain>
    </source>
</reference>
<feature type="region of interest" description="Disordered" evidence="1">
    <location>
        <begin position="288"/>
        <end position="362"/>
    </location>
</feature>
<feature type="compositionally biased region" description="Polar residues" evidence="1">
    <location>
        <begin position="65"/>
        <end position="82"/>
    </location>
</feature>
<evidence type="ECO:0000313" key="3">
    <source>
        <dbReference type="Proteomes" id="UP000053342"/>
    </source>
</evidence>
<feature type="region of interest" description="Disordered" evidence="1">
    <location>
        <begin position="1"/>
        <end position="142"/>
    </location>
</feature>
<dbReference type="GeneID" id="27355049"/>
<dbReference type="Proteomes" id="UP000053342">
    <property type="component" value="Unassembled WGS sequence"/>
</dbReference>
<protein>
    <submittedName>
        <fullName evidence="2">Uncharacterized protein</fullName>
    </submittedName>
</protein>
<sequence>MSSISTMFLSSDPAIPQSASNHSPYQDRTEDDSEVEEARNPGFDHLPPYSRETAMPSHWLEEHPPSQTNEAPHQYRDNSQLPLTRRLSDAQYGVQTSLHSRWAEEQDMSSQTAWESQPISRSPSDYSPASVGYRPTMPHHPPSNLEYRITSPIYCPPDMPTRSSSSHFNGAMSRREPSSYHPSLSALLKELKPVYPVEFPVSSHPSDVLDPSSAYRTSSQYHINSRPSERMEPYQTLTYDHAGSGGIGSYQRTYDNLRASDSRLPVSPISDLGLQQTSSDLYGAEYSRHEPQAEAGRHTRPSDLDSLFDGSSGVEDEIKISEQPTASTDDPMPSQKSLSASGLSRNFDPQESKPSLENQDGAGVGLHCQQREDLNLIPGLSGNAVEDDVPCSVISHRLGNDTHTDSGPLQNAADRLKNMLAANGIKREFVPEKLAKVLESPTAEHLAKGTQLGGHQGSVETVKHSITEKCSCREAGQNCRCAQSTCTCLGCDCTDKPDNSACCTNQRTVLPTKFEPRNIDCSTSRDYISTNDSQLNGDLHQELMGSTAAQPGQSRGGINTTSGNQNSCLTPSRPDTPRPLPDQSIWRYGTELMTDHVRQSVEPEIPVTNWIRESTPAYEDRSNTPSPCSRSDRDVEMQNAPGYQIPSPPPEATSSPLKSHEPTIIRPESPKKLAAPPVPDDIPTLKQPKRGERRKSGIQGGKVEKRSVTGSKAKGVPKSRNLTCKPTTSMGKLIEQAKKASSANDQQEALKPKSVGNVAAAVQKIEQELQKQKDGNPVRRSQRANKGVRPLP</sequence>
<feature type="compositionally biased region" description="Polar residues" evidence="1">
    <location>
        <begin position="322"/>
        <end position="358"/>
    </location>
</feature>